<dbReference type="EMBL" id="CP021235">
    <property type="protein sequence ID" value="ARS34155.1"/>
    <property type="molecule type" value="Genomic_DNA"/>
</dbReference>
<keyword evidence="7 8" id="KW-0472">Membrane</keyword>
<feature type="transmembrane region" description="Helical" evidence="8">
    <location>
        <begin position="306"/>
        <end position="326"/>
    </location>
</feature>
<organism evidence="9 10">
    <name type="scientific">Pontibacter actiniarum</name>
    <dbReference type="NCBI Taxonomy" id="323450"/>
    <lineage>
        <taxon>Bacteria</taxon>
        <taxon>Pseudomonadati</taxon>
        <taxon>Bacteroidota</taxon>
        <taxon>Cytophagia</taxon>
        <taxon>Cytophagales</taxon>
        <taxon>Hymenobacteraceae</taxon>
        <taxon>Pontibacter</taxon>
    </lineage>
</organism>
<dbReference type="GO" id="GO:0030001">
    <property type="term" value="P:metal ion transport"/>
    <property type="evidence" value="ECO:0007669"/>
    <property type="project" value="UniProtKB-ARBA"/>
</dbReference>
<feature type="transmembrane region" description="Helical" evidence="8">
    <location>
        <begin position="219"/>
        <end position="240"/>
    </location>
</feature>
<evidence type="ECO:0000256" key="7">
    <source>
        <dbReference type="ARBA" id="ARBA00023136"/>
    </source>
</evidence>
<proteinExistence type="predicted"/>
<dbReference type="RefSeq" id="WP_025603984.1">
    <property type="nucleotide sequence ID" value="NZ_CP021235.1"/>
</dbReference>
<feature type="transmembrane region" description="Helical" evidence="8">
    <location>
        <begin position="51"/>
        <end position="73"/>
    </location>
</feature>
<evidence type="ECO:0000256" key="2">
    <source>
        <dbReference type="ARBA" id="ARBA00022448"/>
    </source>
</evidence>
<feature type="transmembrane region" description="Helical" evidence="8">
    <location>
        <begin position="85"/>
        <end position="112"/>
    </location>
</feature>
<keyword evidence="10" id="KW-1185">Reference proteome</keyword>
<evidence type="ECO:0000313" key="9">
    <source>
        <dbReference type="EMBL" id="ARS34155.1"/>
    </source>
</evidence>
<dbReference type="Proteomes" id="UP000266292">
    <property type="component" value="Chromosome"/>
</dbReference>
<keyword evidence="4 8" id="KW-0812">Transmembrane</keyword>
<evidence type="ECO:0000256" key="6">
    <source>
        <dbReference type="ARBA" id="ARBA00023065"/>
    </source>
</evidence>
<feature type="transmembrane region" description="Helical" evidence="8">
    <location>
        <begin position="464"/>
        <end position="483"/>
    </location>
</feature>
<dbReference type="GO" id="GO:0008324">
    <property type="term" value="F:monoatomic cation transmembrane transporter activity"/>
    <property type="evidence" value="ECO:0007669"/>
    <property type="project" value="InterPro"/>
</dbReference>
<feature type="transmembrane region" description="Helical" evidence="8">
    <location>
        <begin position="384"/>
        <end position="403"/>
    </location>
</feature>
<dbReference type="Pfam" id="PF02386">
    <property type="entry name" value="TrkH"/>
    <property type="match status" value="1"/>
</dbReference>
<evidence type="ECO:0000256" key="4">
    <source>
        <dbReference type="ARBA" id="ARBA00022692"/>
    </source>
</evidence>
<evidence type="ECO:0000256" key="5">
    <source>
        <dbReference type="ARBA" id="ARBA00022989"/>
    </source>
</evidence>
<comment type="subcellular location">
    <subcellularLocation>
        <location evidence="1">Cell membrane</location>
        <topology evidence="1">Multi-pass membrane protein</topology>
    </subcellularLocation>
</comment>
<dbReference type="PANTHER" id="PTHR32024:SF1">
    <property type="entry name" value="KTR SYSTEM POTASSIUM UPTAKE PROTEIN B"/>
    <property type="match status" value="1"/>
</dbReference>
<feature type="transmembrane region" description="Helical" evidence="8">
    <location>
        <begin position="156"/>
        <end position="176"/>
    </location>
</feature>
<name>A0A1X9YMQ4_9BACT</name>
<feature type="transmembrane region" description="Helical" evidence="8">
    <location>
        <begin position="438"/>
        <end position="457"/>
    </location>
</feature>
<dbReference type="OrthoDB" id="9810952at2"/>
<gene>
    <name evidence="9" type="ORF">CA264_01130</name>
</gene>
<dbReference type="InterPro" id="IPR003445">
    <property type="entry name" value="Cat_transpt"/>
</dbReference>
<keyword evidence="3" id="KW-1003">Cell membrane</keyword>
<accession>A0A1X9YMQ4</accession>
<sequence>MNTESLNRLLYDSKLTAYKVMRRTTYVLTIVAVGLLLYAHGVVTDQGRLQLLYYAIDGILAIFVIIYFLRILYSFEREKFLRRTWFEGVLMSIVFVNQVFTYMLGIPLIYNIFDGIGIPLSVELYRVIVSMYMLVFLIVELLETRIHLRTMHLDPSITFLLSFVFLILLGSGLFMLPKMTNSPDGIRFLDALFMATSASCVTGLAVVDPGTYFTFAGQVVLLTLIQFGGLGILTFATFFASLMRQGIGVKQHVAMQELMESESLFSTKGLLRQLILLTLTIEGVGAVVLFMLWGPEVQFTNLGSKIFFSIFHSISAFCNAGFSLYPEGLYTQPVRFSYLLHLTVAMLIIFGGLGIPTIIDIFSPAAMRTRMRMPWKNWKMLTRVIVYTTASLLALGTVGFFLLEYFNTLSHMNFSEALITSFFQSVTTRTAGFNTVDISALTVPTLLMFIFLMFIGASPGSTGGGIKTTTFTVILFAVATTIRNKRNMEIGYRTIPHSVAYKAFSVFTFAAIINILFVFILSISDAQFDILKLAFEQVSAFATVGLSTGITAGLSDVGKCVIILSMYLGRVGTLTLALALSTRASTTAYKYPATHLAVG</sequence>
<evidence type="ECO:0000256" key="8">
    <source>
        <dbReference type="SAM" id="Phobius"/>
    </source>
</evidence>
<feature type="transmembrane region" description="Helical" evidence="8">
    <location>
        <begin position="20"/>
        <end position="39"/>
    </location>
</feature>
<dbReference type="KEGG" id="pact:CA264_01130"/>
<keyword evidence="5 8" id="KW-1133">Transmembrane helix</keyword>
<reference evidence="10" key="1">
    <citation type="submission" date="2017-05" db="EMBL/GenBank/DDBJ databases">
        <authorList>
            <person name="Ray J."/>
            <person name="Price M."/>
            <person name="Deutschbauer A."/>
        </authorList>
    </citation>
    <scope>NUCLEOTIDE SEQUENCE [LARGE SCALE GENOMIC DNA]</scope>
    <source>
        <strain evidence="10">DSM 19842</strain>
    </source>
</reference>
<keyword evidence="2" id="KW-0813">Transport</keyword>
<dbReference type="PANTHER" id="PTHR32024">
    <property type="entry name" value="TRK SYSTEM POTASSIUM UPTAKE PROTEIN TRKG-RELATED"/>
    <property type="match status" value="1"/>
</dbReference>
<dbReference type="GO" id="GO:0005886">
    <property type="term" value="C:plasma membrane"/>
    <property type="evidence" value="ECO:0007669"/>
    <property type="project" value="UniProtKB-SubCell"/>
</dbReference>
<dbReference type="AlphaFoldDB" id="A0A1X9YMQ4"/>
<evidence type="ECO:0000313" key="10">
    <source>
        <dbReference type="Proteomes" id="UP000266292"/>
    </source>
</evidence>
<protein>
    <submittedName>
        <fullName evidence="9">ATPase</fullName>
    </submittedName>
</protein>
<feature type="transmembrane region" description="Helical" evidence="8">
    <location>
        <begin position="561"/>
        <end position="580"/>
    </location>
</feature>
<feature type="transmembrane region" description="Helical" evidence="8">
    <location>
        <begin position="503"/>
        <end position="521"/>
    </location>
</feature>
<feature type="transmembrane region" description="Helical" evidence="8">
    <location>
        <begin position="338"/>
        <end position="363"/>
    </location>
</feature>
<keyword evidence="6" id="KW-0406">Ion transport</keyword>
<evidence type="ECO:0000256" key="1">
    <source>
        <dbReference type="ARBA" id="ARBA00004651"/>
    </source>
</evidence>
<dbReference type="STRING" id="709015.GCA_000472485_00227"/>
<feature type="transmembrane region" description="Helical" evidence="8">
    <location>
        <begin position="274"/>
        <end position="294"/>
    </location>
</feature>
<feature type="transmembrane region" description="Helical" evidence="8">
    <location>
        <begin position="124"/>
        <end position="144"/>
    </location>
</feature>
<feature type="transmembrane region" description="Helical" evidence="8">
    <location>
        <begin position="533"/>
        <end position="555"/>
    </location>
</feature>
<evidence type="ECO:0000256" key="3">
    <source>
        <dbReference type="ARBA" id="ARBA00022475"/>
    </source>
</evidence>